<dbReference type="PANTHER" id="PTHR30027:SF3">
    <property type="entry name" value="16S RRNA (URACIL(1498)-N(3))-METHYLTRANSFERASE"/>
    <property type="match status" value="1"/>
</dbReference>
<evidence type="ECO:0000256" key="10">
    <source>
        <dbReference type="PIRNR" id="PIRNR015601"/>
    </source>
</evidence>
<evidence type="ECO:0000256" key="2">
    <source>
        <dbReference type="ARBA" id="ARBA00005528"/>
    </source>
</evidence>
<evidence type="ECO:0000256" key="7">
    <source>
        <dbReference type="ARBA" id="ARBA00022691"/>
    </source>
</evidence>
<name>A0A7T7XNM1_9SPIR</name>
<dbReference type="PANTHER" id="PTHR30027">
    <property type="entry name" value="RIBOSOMAL RNA SMALL SUBUNIT METHYLTRANSFERASE E"/>
    <property type="match status" value="1"/>
</dbReference>
<gene>
    <name evidence="13" type="ORF">JFL75_01780</name>
</gene>
<evidence type="ECO:0000313" key="13">
    <source>
        <dbReference type="EMBL" id="QQO09674.1"/>
    </source>
</evidence>
<dbReference type="InterPro" id="IPR015947">
    <property type="entry name" value="PUA-like_sf"/>
</dbReference>
<sequence>MKQFLLKTAPDDSGTVSVTGDDFHYLVRVRRLKPGDVFSAVTPSGEKVNLRVGSVSSRRLTGSCTASTGNSAELPEQTAVTCPEPRILLFQAIPKGSKMDLIVRQAAEGAVSEVVPFYSAHSIPRDTGREAKTERWRKIIREARQQSGSLVETTVRPPDSIGGILSYWETIKSRNSSALGLLLHQDPLEQGSFHGYLGSNPELVALAVGPEGGFSAAETALFADAGFKPLVIGSTVLRTETAALCGVAAVRIILLEKSSWMPQSRQQPNG</sequence>
<protein>
    <recommendedName>
        <fullName evidence="10">Ribosomal RNA small subunit methyltransferase E</fullName>
        <ecNumber evidence="10">2.1.1.193</ecNumber>
    </recommendedName>
</protein>
<comment type="function">
    <text evidence="8 10">Specifically methylates the N3 position of the uracil ring of uridine 1498 (m3U1498) in 16S rRNA. Acts on the fully assembled 30S ribosomal subunit.</text>
</comment>
<dbReference type="Pfam" id="PF04452">
    <property type="entry name" value="Methyltrans_RNA"/>
    <property type="match status" value="1"/>
</dbReference>
<comment type="subcellular location">
    <subcellularLocation>
        <location evidence="1 10">Cytoplasm</location>
    </subcellularLocation>
</comment>
<proteinExistence type="inferred from homology"/>
<dbReference type="SUPFAM" id="SSF75217">
    <property type="entry name" value="alpha/beta knot"/>
    <property type="match status" value="1"/>
</dbReference>
<feature type="domain" description="Ribosomal RNA small subunit methyltransferase E methyltransferase" evidence="11">
    <location>
        <begin position="84"/>
        <end position="250"/>
    </location>
</feature>
<organism evidence="13 14">
    <name type="scientific">Breznakiella homolactica</name>
    <dbReference type="NCBI Taxonomy" id="2798577"/>
    <lineage>
        <taxon>Bacteria</taxon>
        <taxon>Pseudomonadati</taxon>
        <taxon>Spirochaetota</taxon>
        <taxon>Spirochaetia</taxon>
        <taxon>Spirochaetales</taxon>
        <taxon>Breznakiellaceae</taxon>
        <taxon>Breznakiella</taxon>
    </lineage>
</organism>
<keyword evidence="6 10" id="KW-0808">Transferase</keyword>
<keyword evidence="5 10" id="KW-0489">Methyltransferase</keyword>
<evidence type="ECO:0000256" key="9">
    <source>
        <dbReference type="ARBA" id="ARBA00047944"/>
    </source>
</evidence>
<dbReference type="InterPro" id="IPR029028">
    <property type="entry name" value="Alpha/beta_knot_MTases"/>
</dbReference>
<keyword evidence="14" id="KW-1185">Reference proteome</keyword>
<dbReference type="InterPro" id="IPR029026">
    <property type="entry name" value="tRNA_m1G_MTases_N"/>
</dbReference>
<keyword evidence="7 10" id="KW-0949">S-adenosyl-L-methionine</keyword>
<keyword evidence="4 10" id="KW-0698">rRNA processing</keyword>
<dbReference type="GO" id="GO:0070042">
    <property type="term" value="F:rRNA (uridine-N3-)-methyltransferase activity"/>
    <property type="evidence" value="ECO:0007669"/>
    <property type="project" value="TreeGrafter"/>
</dbReference>
<evidence type="ECO:0000313" key="14">
    <source>
        <dbReference type="Proteomes" id="UP000595917"/>
    </source>
</evidence>
<dbReference type="Proteomes" id="UP000595917">
    <property type="component" value="Chromosome"/>
</dbReference>
<dbReference type="InterPro" id="IPR046886">
    <property type="entry name" value="RsmE_MTase_dom"/>
</dbReference>
<dbReference type="GO" id="GO:0070475">
    <property type="term" value="P:rRNA base methylation"/>
    <property type="evidence" value="ECO:0007669"/>
    <property type="project" value="TreeGrafter"/>
</dbReference>
<dbReference type="GO" id="GO:0005737">
    <property type="term" value="C:cytoplasm"/>
    <property type="evidence" value="ECO:0007669"/>
    <property type="project" value="UniProtKB-SubCell"/>
</dbReference>
<feature type="domain" description="Ribosomal RNA small subunit methyltransferase E PUA-like" evidence="12">
    <location>
        <begin position="18"/>
        <end position="55"/>
    </location>
</feature>
<evidence type="ECO:0000259" key="11">
    <source>
        <dbReference type="Pfam" id="PF04452"/>
    </source>
</evidence>
<dbReference type="KEGG" id="bhc:JFL75_01780"/>
<evidence type="ECO:0000256" key="3">
    <source>
        <dbReference type="ARBA" id="ARBA00022490"/>
    </source>
</evidence>
<dbReference type="EMBL" id="CP067089">
    <property type="protein sequence ID" value="QQO09674.1"/>
    <property type="molecule type" value="Genomic_DNA"/>
</dbReference>
<dbReference type="SUPFAM" id="SSF88697">
    <property type="entry name" value="PUA domain-like"/>
    <property type="match status" value="1"/>
</dbReference>
<dbReference type="RefSeq" id="WP_215626977.1">
    <property type="nucleotide sequence ID" value="NZ_CP067089.2"/>
</dbReference>
<evidence type="ECO:0000256" key="5">
    <source>
        <dbReference type="ARBA" id="ARBA00022603"/>
    </source>
</evidence>
<keyword evidence="3 10" id="KW-0963">Cytoplasm</keyword>
<dbReference type="CDD" id="cd18084">
    <property type="entry name" value="RsmE-like"/>
    <property type="match status" value="1"/>
</dbReference>
<dbReference type="AlphaFoldDB" id="A0A7T7XNM1"/>
<dbReference type="EC" id="2.1.1.193" evidence="10"/>
<comment type="catalytic activity">
    <reaction evidence="9 10">
        <text>uridine(1498) in 16S rRNA + S-adenosyl-L-methionine = N(3)-methyluridine(1498) in 16S rRNA + S-adenosyl-L-homocysteine + H(+)</text>
        <dbReference type="Rhea" id="RHEA:42920"/>
        <dbReference type="Rhea" id="RHEA-COMP:10283"/>
        <dbReference type="Rhea" id="RHEA-COMP:10284"/>
        <dbReference type="ChEBI" id="CHEBI:15378"/>
        <dbReference type="ChEBI" id="CHEBI:57856"/>
        <dbReference type="ChEBI" id="CHEBI:59789"/>
        <dbReference type="ChEBI" id="CHEBI:65315"/>
        <dbReference type="ChEBI" id="CHEBI:74502"/>
        <dbReference type="EC" id="2.1.1.193"/>
    </reaction>
</comment>
<dbReference type="InterPro" id="IPR006700">
    <property type="entry name" value="RsmE"/>
</dbReference>
<dbReference type="Gene3D" id="3.40.1280.10">
    <property type="match status" value="1"/>
</dbReference>
<evidence type="ECO:0000259" key="12">
    <source>
        <dbReference type="Pfam" id="PF20260"/>
    </source>
</evidence>
<reference evidence="13" key="1">
    <citation type="submission" date="2021-01" db="EMBL/GenBank/DDBJ databases">
        <title>Description of Breznakiella homolactica.</title>
        <authorList>
            <person name="Song Y."/>
            <person name="Brune A."/>
        </authorList>
    </citation>
    <scope>NUCLEOTIDE SEQUENCE</scope>
    <source>
        <strain evidence="13">RmG30</strain>
    </source>
</reference>
<evidence type="ECO:0000256" key="8">
    <source>
        <dbReference type="ARBA" id="ARBA00025699"/>
    </source>
</evidence>
<dbReference type="Pfam" id="PF20260">
    <property type="entry name" value="PUA_4"/>
    <property type="match status" value="1"/>
</dbReference>
<evidence type="ECO:0000256" key="4">
    <source>
        <dbReference type="ARBA" id="ARBA00022552"/>
    </source>
</evidence>
<evidence type="ECO:0000256" key="1">
    <source>
        <dbReference type="ARBA" id="ARBA00004496"/>
    </source>
</evidence>
<evidence type="ECO:0000256" key="6">
    <source>
        <dbReference type="ARBA" id="ARBA00022679"/>
    </source>
</evidence>
<dbReference type="NCBIfam" id="TIGR00046">
    <property type="entry name" value="RsmE family RNA methyltransferase"/>
    <property type="match status" value="1"/>
</dbReference>
<dbReference type="InterPro" id="IPR046887">
    <property type="entry name" value="RsmE_PUA-like"/>
</dbReference>
<dbReference type="PIRSF" id="PIRSF015601">
    <property type="entry name" value="MTase_slr0722"/>
    <property type="match status" value="1"/>
</dbReference>
<accession>A0A7T7XNM1</accession>
<comment type="similarity">
    <text evidence="2 10">Belongs to the RNA methyltransferase RsmE family.</text>
</comment>